<evidence type="ECO:0000313" key="2">
    <source>
        <dbReference type="EMBL" id="DAF58730.1"/>
    </source>
</evidence>
<keyword evidence="1" id="KW-1133">Transmembrane helix</keyword>
<accession>A0A8S5T7I5</accession>
<organism evidence="2">
    <name type="scientific">Siphoviridae sp. ctxMM9</name>
    <dbReference type="NCBI Taxonomy" id="2827973"/>
    <lineage>
        <taxon>Viruses</taxon>
        <taxon>Duplodnaviria</taxon>
        <taxon>Heunggongvirae</taxon>
        <taxon>Uroviricota</taxon>
        <taxon>Caudoviricetes</taxon>
    </lineage>
</organism>
<keyword evidence="1" id="KW-0472">Membrane</keyword>
<evidence type="ECO:0000256" key="1">
    <source>
        <dbReference type="SAM" id="Phobius"/>
    </source>
</evidence>
<keyword evidence="1" id="KW-0812">Transmembrane</keyword>
<name>A0A8S5T7I5_9CAUD</name>
<feature type="transmembrane region" description="Helical" evidence="1">
    <location>
        <begin position="12"/>
        <end position="35"/>
    </location>
</feature>
<protein>
    <submittedName>
        <fullName evidence="2">Uncharacterized protein</fullName>
    </submittedName>
</protein>
<sequence length="51" mass="6002">MKHILRRSILTLILLVAHLNLLLGLLSKMFILMLLSRMCKIIMKLKKQLMI</sequence>
<dbReference type="EMBL" id="BK032759">
    <property type="protein sequence ID" value="DAF58730.1"/>
    <property type="molecule type" value="Genomic_DNA"/>
</dbReference>
<reference evidence="2" key="1">
    <citation type="journal article" date="2021" name="Proc. Natl. Acad. Sci. U.S.A.">
        <title>A Catalog of Tens of Thousands of Viruses from Human Metagenomes Reveals Hidden Associations with Chronic Diseases.</title>
        <authorList>
            <person name="Tisza M.J."/>
            <person name="Buck C.B."/>
        </authorList>
    </citation>
    <scope>NUCLEOTIDE SEQUENCE</scope>
    <source>
        <strain evidence="2">CtxMM9</strain>
    </source>
</reference>
<proteinExistence type="predicted"/>